<gene>
    <name evidence="1" type="ORF">EYF80_045872</name>
</gene>
<comment type="caution">
    <text evidence="1">The sequence shown here is derived from an EMBL/GenBank/DDBJ whole genome shotgun (WGS) entry which is preliminary data.</text>
</comment>
<dbReference type="AlphaFoldDB" id="A0A4Z2FSM8"/>
<proteinExistence type="predicted"/>
<protein>
    <submittedName>
        <fullName evidence="1">Uncharacterized protein</fullName>
    </submittedName>
</protein>
<organism evidence="1 2">
    <name type="scientific">Liparis tanakae</name>
    <name type="common">Tanaka's snailfish</name>
    <dbReference type="NCBI Taxonomy" id="230148"/>
    <lineage>
        <taxon>Eukaryota</taxon>
        <taxon>Metazoa</taxon>
        <taxon>Chordata</taxon>
        <taxon>Craniata</taxon>
        <taxon>Vertebrata</taxon>
        <taxon>Euteleostomi</taxon>
        <taxon>Actinopterygii</taxon>
        <taxon>Neopterygii</taxon>
        <taxon>Teleostei</taxon>
        <taxon>Neoteleostei</taxon>
        <taxon>Acanthomorphata</taxon>
        <taxon>Eupercaria</taxon>
        <taxon>Perciformes</taxon>
        <taxon>Cottioidei</taxon>
        <taxon>Cottales</taxon>
        <taxon>Liparidae</taxon>
        <taxon>Liparis</taxon>
    </lineage>
</organism>
<reference evidence="1 2" key="1">
    <citation type="submission" date="2019-03" db="EMBL/GenBank/DDBJ databases">
        <title>First draft genome of Liparis tanakae, snailfish: a comprehensive survey of snailfish specific genes.</title>
        <authorList>
            <person name="Kim W."/>
            <person name="Song I."/>
            <person name="Jeong J.-H."/>
            <person name="Kim D."/>
            <person name="Kim S."/>
            <person name="Ryu S."/>
            <person name="Song J.Y."/>
            <person name="Lee S.K."/>
        </authorList>
    </citation>
    <scope>NUCLEOTIDE SEQUENCE [LARGE SCALE GENOMIC DNA]</scope>
    <source>
        <tissue evidence="1">Muscle</tissue>
    </source>
</reference>
<dbReference type="EMBL" id="SRLO01000936">
    <property type="protein sequence ID" value="TNN43935.1"/>
    <property type="molecule type" value="Genomic_DNA"/>
</dbReference>
<name>A0A4Z2FSM8_9TELE</name>
<evidence type="ECO:0000313" key="1">
    <source>
        <dbReference type="EMBL" id="TNN43935.1"/>
    </source>
</evidence>
<accession>A0A4Z2FSM8</accession>
<sequence>MTTVSADAKLIPKPPALVDNRKQNHVHTEDLFHFGRERFLHVFLHAPQKEGLQDFVETLITVIRSFPVHLVKILPGIKPVVHDKDIRRHSSPAGISNRRRFSARLQRLNRDVLVGHEEVQQRPELFEGVLQRSPGNEEPVVGPELHQCFVEQGVVVLQPVSNSLCQEVSVERGTTTKKGPYS</sequence>
<dbReference type="Proteomes" id="UP000314294">
    <property type="component" value="Unassembled WGS sequence"/>
</dbReference>
<keyword evidence="2" id="KW-1185">Reference proteome</keyword>
<evidence type="ECO:0000313" key="2">
    <source>
        <dbReference type="Proteomes" id="UP000314294"/>
    </source>
</evidence>